<feature type="transmembrane region" description="Helical" evidence="4">
    <location>
        <begin position="282"/>
        <end position="304"/>
    </location>
</feature>
<dbReference type="InterPro" id="IPR001173">
    <property type="entry name" value="Glyco_trans_2-like"/>
</dbReference>
<organism evidence="6 7">
    <name type="scientific">Winogradskyella immobilis</name>
    <dbReference type="NCBI Taxonomy" id="2816852"/>
    <lineage>
        <taxon>Bacteria</taxon>
        <taxon>Pseudomonadati</taxon>
        <taxon>Bacteroidota</taxon>
        <taxon>Flavobacteriia</taxon>
        <taxon>Flavobacteriales</taxon>
        <taxon>Flavobacteriaceae</taxon>
        <taxon>Winogradskyella</taxon>
    </lineage>
</organism>
<reference evidence="7" key="1">
    <citation type="submission" date="2021-03" db="EMBL/GenBank/DDBJ databases">
        <title>Genome of Cognatishimia sp. F0-27.</title>
        <authorList>
            <person name="Ping X."/>
        </authorList>
    </citation>
    <scope>NUCLEOTIDE SEQUENCE [LARGE SCALE GENOMIC DNA]</scope>
    <source>
        <strain evidence="7">E313</strain>
    </source>
</reference>
<dbReference type="PANTHER" id="PTHR43630:SF1">
    <property type="entry name" value="POLY-BETA-1,6-N-ACETYL-D-GLUCOSAMINE SYNTHASE"/>
    <property type="match status" value="1"/>
</dbReference>
<evidence type="ECO:0000256" key="2">
    <source>
        <dbReference type="ARBA" id="ARBA00022676"/>
    </source>
</evidence>
<feature type="transmembrane region" description="Helical" evidence="4">
    <location>
        <begin position="6"/>
        <end position="28"/>
    </location>
</feature>
<evidence type="ECO:0000313" key="7">
    <source>
        <dbReference type="Proteomes" id="UP000778797"/>
    </source>
</evidence>
<sequence length="369" mass="42630">MIITVLFYSFIAITVIQSIYYFLFLNYFSLSKPESGKLKNVPISVIVCAKNEAENLKENLPLIINQEYSNFEIVLVNDASWDDTLEVMKSFKAQNDNIQIVDVETIEQFWGNKKYALTLGIKAAKNDFLLFTDADCKPVSEYWISKMSSHFSNSKSLILGYGAYKKTKHSFLNKLIRFETVLTAIQYFAYAKLGMPYMGVGRNLAYRKELFFNNSGFMNHMSIKSGDDDLFVNEIASNKNTAICFSKDSFTVSEPKTSFKNWFIQKRRHVSTSKYYKKSHKLILGLFYISQICFWGLAITLLILNFQWQIVLALILFRFVIQLINFGYAAKKLDALDLLFLAPIFELFLISMQLSIFIANLISKPNHWK</sequence>
<keyword evidence="2" id="KW-0328">Glycosyltransferase</keyword>
<dbReference type="PANTHER" id="PTHR43630">
    <property type="entry name" value="POLY-BETA-1,6-N-ACETYL-D-GLUCOSAMINE SYNTHASE"/>
    <property type="match status" value="1"/>
</dbReference>
<reference evidence="7" key="2">
    <citation type="submission" date="2023-07" db="EMBL/GenBank/DDBJ databases">
        <title>Genome of Winogradskyella sp. E313.</title>
        <authorList>
            <person name="Zhou Y."/>
        </authorList>
    </citation>
    <scope>NUCLEOTIDE SEQUENCE [LARGE SCALE GENOMIC DNA]</scope>
    <source>
        <strain evidence="7">E313</strain>
    </source>
</reference>
<keyword evidence="4" id="KW-0472">Membrane</keyword>
<comment type="caution">
    <text evidence="6">The sequence shown here is derived from an EMBL/GenBank/DDBJ whole genome shotgun (WGS) entry which is preliminary data.</text>
</comment>
<evidence type="ECO:0000256" key="3">
    <source>
        <dbReference type="ARBA" id="ARBA00022679"/>
    </source>
</evidence>
<evidence type="ECO:0000259" key="5">
    <source>
        <dbReference type="Pfam" id="PF00535"/>
    </source>
</evidence>
<dbReference type="SUPFAM" id="SSF53448">
    <property type="entry name" value="Nucleotide-diphospho-sugar transferases"/>
    <property type="match status" value="1"/>
</dbReference>
<dbReference type="Gene3D" id="3.90.550.10">
    <property type="entry name" value="Spore Coat Polysaccharide Biosynthesis Protein SpsA, Chain A"/>
    <property type="match status" value="1"/>
</dbReference>
<evidence type="ECO:0000256" key="4">
    <source>
        <dbReference type="SAM" id="Phobius"/>
    </source>
</evidence>
<dbReference type="Proteomes" id="UP000778797">
    <property type="component" value="Unassembled WGS sequence"/>
</dbReference>
<feature type="transmembrane region" description="Helical" evidence="4">
    <location>
        <begin position="310"/>
        <end position="328"/>
    </location>
</feature>
<keyword evidence="3" id="KW-0808">Transferase</keyword>
<feature type="domain" description="Glycosyltransferase 2-like" evidence="5">
    <location>
        <begin position="44"/>
        <end position="178"/>
    </location>
</feature>
<evidence type="ECO:0000256" key="1">
    <source>
        <dbReference type="ARBA" id="ARBA00006739"/>
    </source>
</evidence>
<accession>A0ABS8ENT8</accession>
<dbReference type="InterPro" id="IPR029044">
    <property type="entry name" value="Nucleotide-diphossugar_trans"/>
</dbReference>
<protein>
    <submittedName>
        <fullName evidence="6">Glycosyltransferase</fullName>
    </submittedName>
</protein>
<feature type="transmembrane region" description="Helical" evidence="4">
    <location>
        <begin position="340"/>
        <end position="362"/>
    </location>
</feature>
<dbReference type="EMBL" id="JAFMPT010000005">
    <property type="protein sequence ID" value="MCC1483972.1"/>
    <property type="molecule type" value="Genomic_DNA"/>
</dbReference>
<dbReference type="Pfam" id="PF00535">
    <property type="entry name" value="Glycos_transf_2"/>
    <property type="match status" value="1"/>
</dbReference>
<keyword evidence="4" id="KW-1133">Transmembrane helix</keyword>
<gene>
    <name evidence="6" type="ORF">J1C55_05160</name>
</gene>
<name>A0ABS8ENT8_9FLAO</name>
<evidence type="ECO:0000313" key="6">
    <source>
        <dbReference type="EMBL" id="MCC1483972.1"/>
    </source>
</evidence>
<comment type="similarity">
    <text evidence="1">Belongs to the glycosyltransferase 2 family.</text>
</comment>
<dbReference type="RefSeq" id="WP_227476421.1">
    <property type="nucleotide sequence ID" value="NZ_JAFMPT010000005.1"/>
</dbReference>
<keyword evidence="7" id="KW-1185">Reference proteome</keyword>
<keyword evidence="4" id="KW-0812">Transmembrane</keyword>
<proteinExistence type="inferred from homology"/>